<name>M1CK86_SOLTU</name>
<evidence type="ECO:0000313" key="2">
    <source>
        <dbReference type="Proteomes" id="UP000011115"/>
    </source>
</evidence>
<protein>
    <recommendedName>
        <fullName evidence="3">DUF674 family protein</fullName>
    </recommendedName>
</protein>
<keyword evidence="2" id="KW-1185">Reference proteome</keyword>
<dbReference type="PANTHER" id="PTHR33103:SF111">
    <property type="entry name" value="DUF674 DOMAIN-CONTAINING PROTEIN"/>
    <property type="match status" value="1"/>
</dbReference>
<dbReference type="PANTHER" id="PTHR33103">
    <property type="entry name" value="OS01G0153900 PROTEIN"/>
    <property type="match status" value="1"/>
</dbReference>
<dbReference type="Proteomes" id="UP000011115">
    <property type="component" value="Unassembled WGS sequence"/>
</dbReference>
<dbReference type="EnsemblPlants" id="PGSC0003DMT400069291">
    <property type="protein sequence ID" value="PGSC0003DMT400069291"/>
    <property type="gene ID" value="PGSC0003DMG400026954"/>
</dbReference>
<dbReference type="AlphaFoldDB" id="M1CK86"/>
<accession>M1CK86</accession>
<evidence type="ECO:0008006" key="3">
    <source>
        <dbReference type="Google" id="ProtNLM"/>
    </source>
</evidence>
<dbReference type="Pfam" id="PF05056">
    <property type="entry name" value="DUF674"/>
    <property type="match status" value="1"/>
</dbReference>
<proteinExistence type="predicted"/>
<organism evidence="1 2">
    <name type="scientific">Solanum tuberosum</name>
    <name type="common">Potato</name>
    <dbReference type="NCBI Taxonomy" id="4113"/>
    <lineage>
        <taxon>Eukaryota</taxon>
        <taxon>Viridiplantae</taxon>
        <taxon>Streptophyta</taxon>
        <taxon>Embryophyta</taxon>
        <taxon>Tracheophyta</taxon>
        <taxon>Spermatophyta</taxon>
        <taxon>Magnoliopsida</taxon>
        <taxon>eudicotyledons</taxon>
        <taxon>Gunneridae</taxon>
        <taxon>Pentapetalae</taxon>
        <taxon>asterids</taxon>
        <taxon>lamiids</taxon>
        <taxon>Solanales</taxon>
        <taxon>Solanaceae</taxon>
        <taxon>Solanoideae</taxon>
        <taxon>Solaneae</taxon>
        <taxon>Solanum</taxon>
    </lineage>
</organism>
<sequence>MAVSQLTMKLVVDTNSKRVMFAEVGNECVDFLFHILALPIGSVVRLLTMKEMVGSLGNLYDSFENLDVKYIEPKQDKDILLKPKSATCNISSVTLFTNSPVIESQFYTCPYHNYYVTDDPSTTCPSMSQPINTNITFGHVSIDGPRQVMPLSVKFIRTGDRKSNKGKRRTEKNTKVEYFTPPAVNEVVTTSICGRLMDTNLDHFDEKI</sequence>
<dbReference type="PaxDb" id="4113-PGSC0003DMT400069291"/>
<dbReference type="Gramene" id="PGSC0003DMT400069291">
    <property type="protein sequence ID" value="PGSC0003DMT400069291"/>
    <property type="gene ID" value="PGSC0003DMG400026954"/>
</dbReference>
<reference evidence="1" key="2">
    <citation type="submission" date="2015-06" db="UniProtKB">
        <authorList>
            <consortium name="EnsemblPlants"/>
        </authorList>
    </citation>
    <scope>IDENTIFICATION</scope>
    <source>
        <strain evidence="1">DM1-3 516 R44</strain>
    </source>
</reference>
<dbReference type="InterPro" id="IPR007750">
    <property type="entry name" value="DUF674"/>
</dbReference>
<dbReference type="InParanoid" id="M1CK86"/>
<evidence type="ECO:0000313" key="1">
    <source>
        <dbReference type="EnsemblPlants" id="PGSC0003DMT400069291"/>
    </source>
</evidence>
<reference evidence="2" key="1">
    <citation type="journal article" date="2011" name="Nature">
        <title>Genome sequence and analysis of the tuber crop potato.</title>
        <authorList>
            <consortium name="The Potato Genome Sequencing Consortium"/>
        </authorList>
    </citation>
    <scope>NUCLEOTIDE SEQUENCE [LARGE SCALE GENOMIC DNA]</scope>
    <source>
        <strain evidence="2">cv. DM1-3 516 R44</strain>
    </source>
</reference>
<dbReference type="HOGENOM" id="CLU_1322920_0_0_1"/>